<dbReference type="Proteomes" id="UP000251617">
    <property type="component" value="Chromosome"/>
</dbReference>
<evidence type="ECO:0000256" key="10">
    <source>
        <dbReference type="PROSITE-ProRule" id="PRU01360"/>
    </source>
</evidence>
<dbReference type="PANTHER" id="PTHR47234">
    <property type="match status" value="1"/>
</dbReference>
<keyword evidence="12" id="KW-0732">Signal</keyword>
<dbReference type="InterPro" id="IPR012910">
    <property type="entry name" value="Plug_dom"/>
</dbReference>
<dbReference type="InterPro" id="IPR000531">
    <property type="entry name" value="Beta-barrel_TonB"/>
</dbReference>
<evidence type="ECO:0000256" key="9">
    <source>
        <dbReference type="ARBA" id="ARBA00023237"/>
    </source>
</evidence>
<keyword evidence="8 10" id="KW-0472">Membrane</keyword>
<keyword evidence="4" id="KW-0410">Iron transport</keyword>
<dbReference type="Gene3D" id="2.170.130.10">
    <property type="entry name" value="TonB-dependent receptor, plug domain"/>
    <property type="match status" value="1"/>
</dbReference>
<dbReference type="GO" id="GO:0009279">
    <property type="term" value="C:cell outer membrane"/>
    <property type="evidence" value="ECO:0007669"/>
    <property type="project" value="UniProtKB-SubCell"/>
</dbReference>
<keyword evidence="14" id="KW-0675">Receptor</keyword>
<dbReference type="InterPro" id="IPR037066">
    <property type="entry name" value="Plug_dom_sf"/>
</dbReference>
<dbReference type="SMART" id="SM00965">
    <property type="entry name" value="STN"/>
    <property type="match status" value="1"/>
</dbReference>
<dbReference type="CDD" id="cd01347">
    <property type="entry name" value="ligand_gated_channel"/>
    <property type="match status" value="1"/>
</dbReference>
<evidence type="ECO:0000256" key="3">
    <source>
        <dbReference type="ARBA" id="ARBA00022452"/>
    </source>
</evidence>
<keyword evidence="2 10" id="KW-0813">Transport</keyword>
<evidence type="ECO:0000256" key="4">
    <source>
        <dbReference type="ARBA" id="ARBA00022496"/>
    </source>
</evidence>
<evidence type="ECO:0000256" key="5">
    <source>
        <dbReference type="ARBA" id="ARBA00022692"/>
    </source>
</evidence>
<evidence type="ECO:0000259" key="13">
    <source>
        <dbReference type="SMART" id="SM00965"/>
    </source>
</evidence>
<protein>
    <submittedName>
        <fullName evidence="14">TonB-dependent receptor</fullName>
    </submittedName>
</protein>
<evidence type="ECO:0000256" key="12">
    <source>
        <dbReference type="SAM" id="SignalP"/>
    </source>
</evidence>
<dbReference type="EMBL" id="CP030750">
    <property type="protein sequence ID" value="AXA23530.1"/>
    <property type="molecule type" value="Genomic_DNA"/>
</dbReference>
<accession>A0AAD0L6H6</accession>
<keyword evidence="5 10" id="KW-0812">Transmembrane</keyword>
<organism evidence="14 15">
    <name type="scientific">Pseudomonas putida</name>
    <name type="common">Arthrobacter siderocapsulatus</name>
    <dbReference type="NCBI Taxonomy" id="303"/>
    <lineage>
        <taxon>Bacteria</taxon>
        <taxon>Pseudomonadati</taxon>
        <taxon>Pseudomonadota</taxon>
        <taxon>Gammaproteobacteria</taxon>
        <taxon>Pseudomonadales</taxon>
        <taxon>Pseudomonadaceae</taxon>
        <taxon>Pseudomonas</taxon>
    </lineage>
</organism>
<feature type="domain" description="Secretin/TonB short N-terminal" evidence="13">
    <location>
        <begin position="70"/>
        <end position="120"/>
    </location>
</feature>
<dbReference type="InterPro" id="IPR036942">
    <property type="entry name" value="Beta-barrel_TonB_sf"/>
</dbReference>
<evidence type="ECO:0000256" key="8">
    <source>
        <dbReference type="ARBA" id="ARBA00023136"/>
    </source>
</evidence>
<reference evidence="14 15" key="1">
    <citation type="submission" date="2018-06" db="EMBL/GenBank/DDBJ databases">
        <title>The genome of Pseudomonas putida NX-1, a lignin degrader.</title>
        <authorList>
            <person name="Xu Z."/>
        </authorList>
    </citation>
    <scope>NUCLEOTIDE SEQUENCE [LARGE SCALE GENOMIC DNA]</scope>
    <source>
        <strain evidence="14 15">NX-1</strain>
    </source>
</reference>
<keyword evidence="6" id="KW-0408">Iron</keyword>
<sequence length="897" mass="96652">MDSLGGIVVRRIQKKTTATHSRFKRNALALGPLLGLLISTAQAAEPVQAYHIKSGPLDQVLLDISRQSGQVISFTPEVERFSSSAVEGDLTTQQAIDAALRGTGLQLQVSPGGAFIIKDETAAASARRAPSGPAGQASAAAAPTLDRVIALGTRRSDATALTSAAPVDVIDSQELVKTGATTLNQALFQLLPSFNFPQNQSATRGQNPKGASLRGLSPDQTLVLVNGKRRHASAVVNISGGVPFIGAQPVDLDMIPISAIDHVEVLRDGASAQYGSDAVAGVINIVLKERDSGGQINTQLGKYGQGDGFRKNVDGWYGLGLPGDGFLTLSFNGVNAKPTDIGDKYVADGQLQEHRWGGASRDKFNLAANAEVGLNDQWRLYSFATYGQDKSINNTPPLLRDNPNNVQALYPEGTIPKYRFRYEDASVTVGSRFEDEAIGRLDISATYGRDKHDEVAFDTLNPSYGVNSPTKFDIATLINSQTNLAVDYARDVGVAWSTHPLTVSAGVAYRREQYELQPGDFSSYSFGGIDGVQVGGVQASGLTPDDAGTYKREVGGVYFGLENQVTDKFQVGLAGRSEHYSDFGSATTGKLSARYEFTPQVGLRGTLNSAYRAPTLGQIGTSWTTTTNVDVNGNPVLTRILPVDHPAAQALGAQSLKPEKSTNYSLGLVLRPTEQASLTIDAYQIDIRDRLLYSGGISGPDAERILTAAGFGQYSWAQFMTNAANTRTRGVDIVGKYNLGLDRYGDLALTAGYTKARTTIEKIHGNPFGFDVLTREAQGFLEHGYPEDKLILGATHTYGPWTVSLTQTRYGEYRKYAAAATNAQYDQTFSAQWITDLDVNYAFTKQLRVSVGANNLFDSKPDDFNTRLRQTPGQQYSYLAPSAPEGAFYYTRLSYDF</sequence>
<dbReference type="SUPFAM" id="SSF56935">
    <property type="entry name" value="Porins"/>
    <property type="match status" value="1"/>
</dbReference>
<dbReference type="Pfam" id="PF07715">
    <property type="entry name" value="Plug"/>
    <property type="match status" value="1"/>
</dbReference>
<keyword evidence="9 10" id="KW-0998">Cell outer membrane</keyword>
<dbReference type="Pfam" id="PF00593">
    <property type="entry name" value="TonB_dep_Rec_b-barrel"/>
    <property type="match status" value="1"/>
</dbReference>
<dbReference type="GO" id="GO:0006826">
    <property type="term" value="P:iron ion transport"/>
    <property type="evidence" value="ECO:0007669"/>
    <property type="project" value="UniProtKB-KW"/>
</dbReference>
<evidence type="ECO:0000313" key="14">
    <source>
        <dbReference type="EMBL" id="AXA23530.1"/>
    </source>
</evidence>
<comment type="similarity">
    <text evidence="10 11">Belongs to the TonB-dependent receptor family.</text>
</comment>
<keyword evidence="4" id="KW-0406">Ion transport</keyword>
<name>A0AAD0L6H6_PSEPU</name>
<dbReference type="Gene3D" id="2.40.170.20">
    <property type="entry name" value="TonB-dependent receptor, beta-barrel domain"/>
    <property type="match status" value="1"/>
</dbReference>
<evidence type="ECO:0000256" key="1">
    <source>
        <dbReference type="ARBA" id="ARBA00004571"/>
    </source>
</evidence>
<evidence type="ECO:0000313" key="15">
    <source>
        <dbReference type="Proteomes" id="UP000251617"/>
    </source>
</evidence>
<keyword evidence="3 10" id="KW-1134">Transmembrane beta strand</keyword>
<proteinExistence type="inferred from homology"/>
<gene>
    <name evidence="14" type="ORF">C1S65_05145</name>
</gene>
<keyword evidence="7 11" id="KW-0798">TonB box</keyword>
<comment type="subcellular location">
    <subcellularLocation>
        <location evidence="1 10">Cell outer membrane</location>
        <topology evidence="1 10">Multi-pass membrane protein</topology>
    </subcellularLocation>
</comment>
<feature type="signal peptide" evidence="12">
    <location>
        <begin position="1"/>
        <end position="43"/>
    </location>
</feature>
<dbReference type="Gene3D" id="3.55.50.30">
    <property type="match status" value="1"/>
</dbReference>
<feature type="chain" id="PRO_5042098165" evidence="12">
    <location>
        <begin position="44"/>
        <end position="897"/>
    </location>
</feature>
<dbReference type="InterPro" id="IPR039426">
    <property type="entry name" value="TonB-dep_rcpt-like"/>
</dbReference>
<evidence type="ECO:0000256" key="6">
    <source>
        <dbReference type="ARBA" id="ARBA00023004"/>
    </source>
</evidence>
<evidence type="ECO:0000256" key="7">
    <source>
        <dbReference type="ARBA" id="ARBA00023077"/>
    </source>
</evidence>
<dbReference type="InterPro" id="IPR011662">
    <property type="entry name" value="Secretin/TonB_short_N"/>
</dbReference>
<dbReference type="PANTHER" id="PTHR47234:SF3">
    <property type="entry name" value="SECRETIN_TONB SHORT N-TERMINAL DOMAIN-CONTAINING PROTEIN"/>
    <property type="match status" value="1"/>
</dbReference>
<evidence type="ECO:0000256" key="2">
    <source>
        <dbReference type="ARBA" id="ARBA00022448"/>
    </source>
</evidence>
<dbReference type="AlphaFoldDB" id="A0AAD0L6H6"/>
<dbReference type="PROSITE" id="PS52016">
    <property type="entry name" value="TONB_DEPENDENT_REC_3"/>
    <property type="match status" value="1"/>
</dbReference>
<evidence type="ECO:0000256" key="11">
    <source>
        <dbReference type="RuleBase" id="RU003357"/>
    </source>
</evidence>